<gene>
    <name evidence="4" type="ORF">Zmor_017876</name>
</gene>
<dbReference type="GO" id="GO:0009898">
    <property type="term" value="C:cytoplasmic side of plasma membrane"/>
    <property type="evidence" value="ECO:0007669"/>
    <property type="project" value="UniProtKB-ARBA"/>
</dbReference>
<dbReference type="InterPro" id="IPR036013">
    <property type="entry name" value="Band_7/SPFH_dom_sf"/>
</dbReference>
<keyword evidence="2" id="KW-0812">Transmembrane</keyword>
<dbReference type="Gene3D" id="6.10.250.2090">
    <property type="match status" value="2"/>
</dbReference>
<dbReference type="InterPro" id="IPR001107">
    <property type="entry name" value="Band_7"/>
</dbReference>
<dbReference type="FunFam" id="3.30.479.30:FF:000004">
    <property type="entry name" value="Putative membrane protease family, stomatin"/>
    <property type="match status" value="2"/>
</dbReference>
<dbReference type="Proteomes" id="UP001168821">
    <property type="component" value="Unassembled WGS sequence"/>
</dbReference>
<feature type="transmembrane region" description="Helical" evidence="2">
    <location>
        <begin position="259"/>
        <end position="278"/>
    </location>
</feature>
<dbReference type="InterPro" id="IPR001972">
    <property type="entry name" value="Stomatin_HflK_fam"/>
</dbReference>
<dbReference type="SUPFAM" id="SSF117892">
    <property type="entry name" value="Band 7/SPFH domain"/>
    <property type="match status" value="2"/>
</dbReference>
<keyword evidence="2" id="KW-1133">Transmembrane helix</keyword>
<dbReference type="PANTHER" id="PTHR10264">
    <property type="entry name" value="BAND 7 PROTEIN-RELATED"/>
    <property type="match status" value="1"/>
</dbReference>
<reference evidence="4" key="1">
    <citation type="journal article" date="2023" name="G3 (Bethesda)">
        <title>Whole genome assemblies of Zophobas morio and Tenebrio molitor.</title>
        <authorList>
            <person name="Kaur S."/>
            <person name="Stinson S.A."/>
            <person name="diCenzo G.C."/>
        </authorList>
    </citation>
    <scope>NUCLEOTIDE SEQUENCE</scope>
    <source>
        <strain evidence="4">QUZm001</strain>
    </source>
</reference>
<evidence type="ECO:0000259" key="3">
    <source>
        <dbReference type="SMART" id="SM00244"/>
    </source>
</evidence>
<dbReference type="PANTHER" id="PTHR10264:SF19">
    <property type="entry name" value="AT06885P-RELATED"/>
    <property type="match status" value="1"/>
</dbReference>
<comment type="caution">
    <text evidence="4">The sequence shown here is derived from an EMBL/GenBank/DDBJ whole genome shotgun (WGS) entry which is preliminary data.</text>
</comment>
<evidence type="ECO:0000256" key="1">
    <source>
        <dbReference type="ARBA" id="ARBA00008164"/>
    </source>
</evidence>
<dbReference type="Gene3D" id="3.30.479.30">
    <property type="entry name" value="Band 7 domain"/>
    <property type="match status" value="2"/>
</dbReference>
<proteinExistence type="inferred from homology"/>
<sequence>MRCVEIFLVSVSFFLFLITFPFSLCVCLKIVSEYERAVIFRLGKLRAGEARGPGLFFILPCVDEYINVDLRTTHFDIPPQETLTKDSVTVWVDAVVYYKVVQPLRAVVAVVNYSTSTSLLAMTTLRNIIGTRSLAEVLADRDIIAQRIAAILDQATDPWGVKVERVEITDVRLPQQLQKAMAAEAEATREARAKIIAAEGELKASKALKEAADVIVGSPTALQLRYLQTLTNISGERTSTIVFPVPIEMLRAFMVSMSFLLCCITFPFSLCVCLKIVAEYERAVIFRLGKLRSGEARGPGLFFILPCVDEYVNVDLRTNHFDVPAQEGLTKDSVTIWVDAVVYYKVVKPLLAVTAVVNYSTSTSLLAMTTLRNIIGTKSLAEVLADRDSIAQKIAVILDKATDPWGVKVERVEITDVRLPQQLQKAMAAEAEATREAKAKIIAAEGELKASKALKQAADVIVESPTALQLRYLQTLTNIASERASTIVFPIPIEMLKAFIKR</sequence>
<evidence type="ECO:0000313" key="4">
    <source>
        <dbReference type="EMBL" id="KAJ3651869.1"/>
    </source>
</evidence>
<name>A0AA38ID64_9CUCU</name>
<feature type="domain" description="Band 7" evidence="3">
    <location>
        <begin position="272"/>
        <end position="431"/>
    </location>
</feature>
<dbReference type="EMBL" id="JALNTZ010000005">
    <property type="protein sequence ID" value="KAJ3651869.1"/>
    <property type="molecule type" value="Genomic_DNA"/>
</dbReference>
<feature type="transmembrane region" description="Helical" evidence="2">
    <location>
        <begin position="6"/>
        <end position="31"/>
    </location>
</feature>
<dbReference type="SMART" id="SM00244">
    <property type="entry name" value="PHB"/>
    <property type="match status" value="2"/>
</dbReference>
<dbReference type="PRINTS" id="PR00721">
    <property type="entry name" value="STOMATIN"/>
</dbReference>
<organism evidence="4 5">
    <name type="scientific">Zophobas morio</name>
    <dbReference type="NCBI Taxonomy" id="2755281"/>
    <lineage>
        <taxon>Eukaryota</taxon>
        <taxon>Metazoa</taxon>
        <taxon>Ecdysozoa</taxon>
        <taxon>Arthropoda</taxon>
        <taxon>Hexapoda</taxon>
        <taxon>Insecta</taxon>
        <taxon>Pterygota</taxon>
        <taxon>Neoptera</taxon>
        <taxon>Endopterygota</taxon>
        <taxon>Coleoptera</taxon>
        <taxon>Polyphaga</taxon>
        <taxon>Cucujiformia</taxon>
        <taxon>Tenebrionidae</taxon>
        <taxon>Zophobas</taxon>
    </lineage>
</organism>
<accession>A0AA38ID64</accession>
<feature type="domain" description="Band 7" evidence="3">
    <location>
        <begin position="26"/>
        <end position="185"/>
    </location>
</feature>
<evidence type="ECO:0000313" key="5">
    <source>
        <dbReference type="Proteomes" id="UP001168821"/>
    </source>
</evidence>
<dbReference type="InterPro" id="IPR043202">
    <property type="entry name" value="Band-7_stomatin-like"/>
</dbReference>
<keyword evidence="2" id="KW-0472">Membrane</keyword>
<keyword evidence="5" id="KW-1185">Reference proteome</keyword>
<dbReference type="AlphaFoldDB" id="A0AA38ID64"/>
<comment type="similarity">
    <text evidence="1">Belongs to the band 7/mec-2 family.</text>
</comment>
<evidence type="ECO:0000256" key="2">
    <source>
        <dbReference type="SAM" id="Phobius"/>
    </source>
</evidence>
<protein>
    <recommendedName>
        <fullName evidence="3">Band 7 domain-containing protein</fullName>
    </recommendedName>
</protein>
<dbReference type="Pfam" id="PF01145">
    <property type="entry name" value="Band_7"/>
    <property type="match status" value="2"/>
</dbReference>